<proteinExistence type="inferred from homology"/>
<evidence type="ECO:0000256" key="7">
    <source>
        <dbReference type="ARBA" id="ARBA00029447"/>
    </source>
</evidence>
<evidence type="ECO:0000256" key="1">
    <source>
        <dbReference type="ARBA" id="ARBA00004651"/>
    </source>
</evidence>
<dbReference type="Pfam" id="PF17200">
    <property type="entry name" value="sCache_2"/>
    <property type="match status" value="1"/>
</dbReference>
<dbReference type="Gene3D" id="1.10.287.950">
    <property type="entry name" value="Methyl-accepting chemotaxis protein"/>
    <property type="match status" value="1"/>
</dbReference>
<keyword evidence="3" id="KW-0488">Methylation</keyword>
<dbReference type="RefSeq" id="WP_158984463.1">
    <property type="nucleotide sequence ID" value="NZ_BAABKY010000002.1"/>
</dbReference>
<dbReference type="PROSITE" id="PS50111">
    <property type="entry name" value="CHEMOTAXIS_TRANSDUC_2"/>
    <property type="match status" value="1"/>
</dbReference>
<feature type="domain" description="Methyl-accepting transducer" evidence="11">
    <location>
        <begin position="461"/>
        <end position="690"/>
    </location>
</feature>
<accession>A0ABP9LKN5</accession>
<organism evidence="13 14">
    <name type="scientific">Lysobacter panacisoli</name>
    <dbReference type="NCBI Taxonomy" id="1255263"/>
    <lineage>
        <taxon>Bacteria</taxon>
        <taxon>Pseudomonadati</taxon>
        <taxon>Pseudomonadota</taxon>
        <taxon>Gammaproteobacteria</taxon>
        <taxon>Lysobacterales</taxon>
        <taxon>Lysobacteraceae</taxon>
        <taxon>Lysobacter</taxon>
    </lineage>
</organism>
<comment type="subcellular location">
    <subcellularLocation>
        <location evidence="1">Cell membrane</location>
        <topology evidence="1">Multi-pass membrane protein</topology>
    </subcellularLocation>
</comment>
<evidence type="ECO:0000256" key="4">
    <source>
        <dbReference type="ARBA" id="ARBA00022692"/>
    </source>
</evidence>
<feature type="domain" description="HAMP" evidence="12">
    <location>
        <begin position="410"/>
        <end position="456"/>
    </location>
</feature>
<dbReference type="SUPFAM" id="SSF158472">
    <property type="entry name" value="HAMP domain-like"/>
    <property type="match status" value="1"/>
</dbReference>
<dbReference type="InterPro" id="IPR051310">
    <property type="entry name" value="MCP_chemotaxis"/>
</dbReference>
<dbReference type="Pfam" id="PF18575">
    <property type="entry name" value="HAMP_N3"/>
    <property type="match status" value="1"/>
</dbReference>
<dbReference type="Pfam" id="PF00015">
    <property type="entry name" value="MCPsignal"/>
    <property type="match status" value="1"/>
</dbReference>
<comment type="similarity">
    <text evidence="7">Belongs to the methyl-accepting chemotaxis (MCP) protein family.</text>
</comment>
<dbReference type="PANTHER" id="PTHR43531:SF14">
    <property type="entry name" value="METHYL-ACCEPTING CHEMOTAXIS PROTEIN I-RELATED"/>
    <property type="match status" value="1"/>
</dbReference>
<dbReference type="Proteomes" id="UP001501083">
    <property type="component" value="Unassembled WGS sequence"/>
</dbReference>
<evidence type="ECO:0000313" key="13">
    <source>
        <dbReference type="EMBL" id="GAA5078788.1"/>
    </source>
</evidence>
<keyword evidence="2" id="KW-1003">Cell membrane</keyword>
<comment type="caution">
    <text evidence="13">The sequence shown here is derived from an EMBL/GenBank/DDBJ whole genome shotgun (WGS) entry which is preliminary data.</text>
</comment>
<evidence type="ECO:0000313" key="14">
    <source>
        <dbReference type="Proteomes" id="UP001501083"/>
    </source>
</evidence>
<reference evidence="14" key="1">
    <citation type="journal article" date="2019" name="Int. J. Syst. Evol. Microbiol.">
        <title>The Global Catalogue of Microorganisms (GCM) 10K type strain sequencing project: providing services to taxonomists for standard genome sequencing and annotation.</title>
        <authorList>
            <consortium name="The Broad Institute Genomics Platform"/>
            <consortium name="The Broad Institute Genome Sequencing Center for Infectious Disease"/>
            <person name="Wu L."/>
            <person name="Ma J."/>
        </authorList>
    </citation>
    <scope>NUCLEOTIDE SEQUENCE [LARGE SCALE GENOMIC DNA]</scope>
    <source>
        <strain evidence="14">JCM 19212</strain>
    </source>
</reference>
<evidence type="ECO:0000256" key="6">
    <source>
        <dbReference type="ARBA" id="ARBA00023136"/>
    </source>
</evidence>
<dbReference type="PROSITE" id="PS50885">
    <property type="entry name" value="HAMP"/>
    <property type="match status" value="2"/>
</dbReference>
<evidence type="ECO:0000256" key="10">
    <source>
        <dbReference type="SAM" id="Phobius"/>
    </source>
</evidence>
<dbReference type="CDD" id="cd11386">
    <property type="entry name" value="MCP_signal"/>
    <property type="match status" value="1"/>
</dbReference>
<feature type="transmembrane region" description="Helical" evidence="10">
    <location>
        <begin position="195"/>
        <end position="217"/>
    </location>
</feature>
<sequence length="755" mass="81579">MPNASSLFRFSALSLRARFTWMIAVLAFGIVVLAAIAVQRNHSGQIEFERARLHQRVGAAMTVVQRYADLAQAGKLPEDVAKREALKVIETLRSKDGTDYLWVNDEHPRMLMHPHQTALNGKDLTDFISADKKRIFVEMVKTARAGGGYVDYEWPKPGVDGPVMKISYVALQPRWGWVVGSGEYTDDIAARAWRFAGMLLLAGFVALAAVVLLSVLISRSIAASVRRATQAAKAMSDGNFDLDLRSGDGTMARDEIGELLQALDRMRVRLNDYSLAQGEMARRHDEGQISYRIDADAFPGAYGRMVRETNGLVASHIDAIQRALSIMERYAVGDLSQDMDRLPGEKAVLTRTMDSVKTNLRAINGEIQRLAESAADGDFAARGDATRFQHDFRAMLDTLNRLMATADENLSALSVLLRGVARGDLSQRMQGEYRGVFAQMSQDANETVDRLAEIVGQIREGSDAISSAAGEIAAGNNDLSQRTEQQAASLEETASSMEELTSTVRQNADNARSANGLSQTAAEVASLGGQIVGKVVQTMNAINESSRRIADIIGVIDGIAFQTNILALNAAVEAARAGEQGRGFAVVAGEVRSLAQRSANAAKEIKQLITDSVVEVNQGGQLVDQAGRTMDEIVTSVKKVTDIIADISAASQEQSAGIEQVNNAITQMDEGTQQNAALVEEASAAARSLEQQADQLVQTVAVFRLAQSTTPARVREDVVIGAPVRRAPAPARPAPVARAVRAQSAANSDRDWQEF</sequence>
<evidence type="ECO:0000256" key="2">
    <source>
        <dbReference type="ARBA" id="ARBA00022475"/>
    </source>
</evidence>
<dbReference type="CDD" id="cd06225">
    <property type="entry name" value="HAMP"/>
    <property type="match status" value="1"/>
</dbReference>
<dbReference type="EMBL" id="BAABKY010000002">
    <property type="protein sequence ID" value="GAA5078788.1"/>
    <property type="molecule type" value="Genomic_DNA"/>
</dbReference>
<evidence type="ECO:0000259" key="11">
    <source>
        <dbReference type="PROSITE" id="PS50111"/>
    </source>
</evidence>
<keyword evidence="8" id="KW-0807">Transducer</keyword>
<feature type="transmembrane region" description="Helical" evidence="10">
    <location>
        <begin position="20"/>
        <end position="38"/>
    </location>
</feature>
<dbReference type="SMART" id="SM00304">
    <property type="entry name" value="HAMP"/>
    <property type="match status" value="3"/>
</dbReference>
<keyword evidence="4 10" id="KW-0812">Transmembrane</keyword>
<evidence type="ECO:0000256" key="5">
    <source>
        <dbReference type="ARBA" id="ARBA00022989"/>
    </source>
</evidence>
<name>A0ABP9LKN5_9GAMM</name>
<dbReference type="InterPro" id="IPR033480">
    <property type="entry name" value="sCache_2"/>
</dbReference>
<dbReference type="InterPro" id="IPR004089">
    <property type="entry name" value="MCPsignal_dom"/>
</dbReference>
<keyword evidence="6 10" id="KW-0472">Membrane</keyword>
<keyword evidence="5 10" id="KW-1133">Transmembrane helix</keyword>
<dbReference type="SMART" id="SM01049">
    <property type="entry name" value="Cache_2"/>
    <property type="match status" value="1"/>
</dbReference>
<evidence type="ECO:0000256" key="3">
    <source>
        <dbReference type="ARBA" id="ARBA00022481"/>
    </source>
</evidence>
<evidence type="ECO:0000256" key="9">
    <source>
        <dbReference type="SAM" id="MobiDB-lite"/>
    </source>
</evidence>
<dbReference type="SUPFAM" id="SSF58104">
    <property type="entry name" value="Methyl-accepting chemotaxis protein (MCP) signaling domain"/>
    <property type="match status" value="1"/>
</dbReference>
<feature type="compositionally biased region" description="Low complexity" evidence="9">
    <location>
        <begin position="728"/>
        <end position="742"/>
    </location>
</feature>
<feature type="domain" description="HAMP" evidence="12">
    <location>
        <begin position="219"/>
        <end position="275"/>
    </location>
</feature>
<dbReference type="Pfam" id="PF00672">
    <property type="entry name" value="HAMP"/>
    <property type="match status" value="1"/>
</dbReference>
<protein>
    <submittedName>
        <fullName evidence="13">Methyl-accepting chemotaxis protein</fullName>
    </submittedName>
</protein>
<dbReference type="Pfam" id="PF18947">
    <property type="entry name" value="HAMP_2"/>
    <property type="match status" value="1"/>
</dbReference>
<evidence type="ECO:0000256" key="8">
    <source>
        <dbReference type="PROSITE-ProRule" id="PRU00284"/>
    </source>
</evidence>
<keyword evidence="14" id="KW-1185">Reference proteome</keyword>
<dbReference type="InterPro" id="IPR003660">
    <property type="entry name" value="HAMP_dom"/>
</dbReference>
<dbReference type="Gene3D" id="1.20.120.1530">
    <property type="match status" value="2"/>
</dbReference>
<dbReference type="SMART" id="SM00283">
    <property type="entry name" value="MA"/>
    <property type="match status" value="1"/>
</dbReference>
<feature type="region of interest" description="Disordered" evidence="9">
    <location>
        <begin position="728"/>
        <end position="755"/>
    </location>
</feature>
<dbReference type="PANTHER" id="PTHR43531">
    <property type="entry name" value="PROTEIN ICFG"/>
    <property type="match status" value="1"/>
</dbReference>
<evidence type="ECO:0000259" key="12">
    <source>
        <dbReference type="PROSITE" id="PS50885"/>
    </source>
</evidence>
<gene>
    <name evidence="13" type="ORF">GCM10025759_26260</name>
</gene>
<dbReference type="InterPro" id="IPR041395">
    <property type="entry name" value="McpB_HAMP_3rd"/>
</dbReference>
<dbReference type="Gene3D" id="3.30.450.20">
    <property type="entry name" value="PAS domain"/>
    <property type="match status" value="1"/>
</dbReference>